<reference evidence="4" key="1">
    <citation type="submission" date="2021-02" db="EMBL/GenBank/DDBJ databases">
        <authorList>
            <person name="Nowell W R."/>
        </authorList>
    </citation>
    <scope>NUCLEOTIDE SEQUENCE</scope>
</reference>
<feature type="coiled-coil region" evidence="1">
    <location>
        <begin position="376"/>
        <end position="502"/>
    </location>
</feature>
<comment type="caution">
    <text evidence="4">The sequence shown here is derived from an EMBL/GenBank/DDBJ whole genome shotgun (WGS) entry which is preliminary data.</text>
</comment>
<protein>
    <submittedName>
        <fullName evidence="4">Uncharacterized protein</fullName>
    </submittedName>
</protein>
<name>A0A813WGW3_9BILA</name>
<keyword evidence="1" id="KW-0175">Coiled coil</keyword>
<accession>A0A813WGW3</accession>
<dbReference type="OrthoDB" id="10061194at2759"/>
<evidence type="ECO:0000256" key="2">
    <source>
        <dbReference type="SAM" id="Phobius"/>
    </source>
</evidence>
<organism evidence="4 5">
    <name type="scientific">Adineta steineri</name>
    <dbReference type="NCBI Taxonomy" id="433720"/>
    <lineage>
        <taxon>Eukaryota</taxon>
        <taxon>Metazoa</taxon>
        <taxon>Spiralia</taxon>
        <taxon>Gnathifera</taxon>
        <taxon>Rotifera</taxon>
        <taxon>Eurotatoria</taxon>
        <taxon>Bdelloidea</taxon>
        <taxon>Adinetida</taxon>
        <taxon>Adinetidae</taxon>
        <taxon>Adineta</taxon>
    </lineage>
</organism>
<keyword evidence="5" id="KW-1185">Reference proteome</keyword>
<dbReference type="AlphaFoldDB" id="A0A813WGW3"/>
<sequence>METRMTISQNKEFIRYYYNFRLNLQRVKNHHYTKDYRQAQHDAICNFRKLMAIANQEANGNSQLRHDFELWLLWNFELNQEHCNPIMNPELNFDAKTIDALMVGIQQKKETNKINFEKALLEYEHVRGTLTRRIVQKSQAKYVVNFFGSILRKIVAFDTIYMYGFYQHRLQEELNGTIQRMKELNFPELVTDLQVQWQTFKKHVQNTEKLCQLQKEEINTAFKQCELDDKRTFLEQLGNKIGEIYESIREQLRQIRNNAFTIKQAMLYPICSPIESIKNISHVFCHPMQTARVACEWIHDNPGKAAVLFIGIAGISIIIGGAVAVVGTALYTGTSILSFTAADLIIGGALAGSIMTTTTFTAVGGKAARESALQAKSAVKAEIMQRQQSLDELNHEEEQYRQQAREAMREQRRKYEIQRRETSLEVVNTNGTSNSSHYEPSTIESDSDRLNDAVQELQFAKEDVSREQVARYREERTLNKHLEDTIKQYQLLKEAIKQKQNDTIKTTAKQLVSTLNEQDRFDDATKILDALKKQDYDELLSIIGQFSSLNSSFENEVGESTANDTVEAK</sequence>
<keyword evidence="2" id="KW-1133">Transmembrane helix</keyword>
<feature type="transmembrane region" description="Helical" evidence="2">
    <location>
        <begin position="344"/>
        <end position="363"/>
    </location>
</feature>
<evidence type="ECO:0000313" key="5">
    <source>
        <dbReference type="Proteomes" id="UP000663832"/>
    </source>
</evidence>
<dbReference type="EMBL" id="CAJNOI010000005">
    <property type="protein sequence ID" value="CAF0748040.1"/>
    <property type="molecule type" value="Genomic_DNA"/>
</dbReference>
<proteinExistence type="predicted"/>
<dbReference type="EMBL" id="CAJNOM010000032">
    <property type="protein sequence ID" value="CAF0861176.1"/>
    <property type="molecule type" value="Genomic_DNA"/>
</dbReference>
<feature type="transmembrane region" description="Helical" evidence="2">
    <location>
        <begin position="306"/>
        <end position="332"/>
    </location>
</feature>
<evidence type="ECO:0000313" key="3">
    <source>
        <dbReference type="EMBL" id="CAF0748040.1"/>
    </source>
</evidence>
<evidence type="ECO:0000256" key="1">
    <source>
        <dbReference type="SAM" id="Coils"/>
    </source>
</evidence>
<keyword evidence="2" id="KW-0812">Transmembrane</keyword>
<dbReference type="Proteomes" id="UP000663877">
    <property type="component" value="Unassembled WGS sequence"/>
</dbReference>
<dbReference type="Proteomes" id="UP000663832">
    <property type="component" value="Unassembled WGS sequence"/>
</dbReference>
<keyword evidence="2" id="KW-0472">Membrane</keyword>
<evidence type="ECO:0000313" key="4">
    <source>
        <dbReference type="EMBL" id="CAF0861176.1"/>
    </source>
</evidence>
<gene>
    <name evidence="3" type="ORF">BJG266_LOCUS2270</name>
    <name evidence="4" type="ORF">QVE165_LOCUS7377</name>
</gene>